<comment type="caution">
    <text evidence="2">The sequence shown here is derived from an EMBL/GenBank/DDBJ whole genome shotgun (WGS) entry which is preliminary data.</text>
</comment>
<evidence type="ECO:0000259" key="1">
    <source>
        <dbReference type="Pfam" id="PF00535"/>
    </source>
</evidence>
<dbReference type="PANTHER" id="PTHR43630">
    <property type="entry name" value="POLY-BETA-1,6-N-ACETYL-D-GLUCOSAMINE SYNTHASE"/>
    <property type="match status" value="1"/>
</dbReference>
<dbReference type="SUPFAM" id="SSF53448">
    <property type="entry name" value="Nucleotide-diphospho-sugar transferases"/>
    <property type="match status" value="1"/>
</dbReference>
<dbReference type="Gene3D" id="1.25.40.10">
    <property type="entry name" value="Tetratricopeptide repeat domain"/>
    <property type="match status" value="2"/>
</dbReference>
<dbReference type="GO" id="GO:0016757">
    <property type="term" value="F:glycosyltransferase activity"/>
    <property type="evidence" value="ECO:0007669"/>
    <property type="project" value="UniProtKB-KW"/>
</dbReference>
<dbReference type="Pfam" id="PF00535">
    <property type="entry name" value="Glycos_transf_2"/>
    <property type="match status" value="1"/>
</dbReference>
<dbReference type="AlphaFoldDB" id="A0A9D2NHG9"/>
<protein>
    <submittedName>
        <fullName evidence="2">Glycosyltransferase</fullName>
        <ecNumber evidence="2">2.4.-.-</ecNumber>
    </submittedName>
</protein>
<dbReference type="PANTHER" id="PTHR43630:SF2">
    <property type="entry name" value="GLYCOSYLTRANSFERASE"/>
    <property type="match status" value="1"/>
</dbReference>
<reference evidence="2" key="2">
    <citation type="submission" date="2021-04" db="EMBL/GenBank/DDBJ databases">
        <authorList>
            <person name="Gilroy R."/>
        </authorList>
    </citation>
    <scope>NUCLEOTIDE SEQUENCE</scope>
    <source>
        <strain evidence="2">USAMLcec2-132</strain>
    </source>
</reference>
<evidence type="ECO:0000313" key="2">
    <source>
        <dbReference type="EMBL" id="HJC25586.1"/>
    </source>
</evidence>
<gene>
    <name evidence="2" type="ORF">H9761_18145</name>
</gene>
<accession>A0A9D2NHG9</accession>
<proteinExistence type="predicted"/>
<dbReference type="EC" id="2.4.-.-" evidence="2"/>
<keyword evidence="2" id="KW-0808">Transferase</keyword>
<feature type="domain" description="Glycosyltransferase 2-like" evidence="1">
    <location>
        <begin position="5"/>
        <end position="122"/>
    </location>
</feature>
<keyword evidence="2" id="KW-0328">Glycosyltransferase</keyword>
<dbReference type="Gene3D" id="3.90.550.10">
    <property type="entry name" value="Spore Coat Polysaccharide Biosynthesis Protein SpsA, Chain A"/>
    <property type="match status" value="1"/>
</dbReference>
<sequence length="379" mass="43635">MAFWSLCMIVKNEEAVLERCLNSVKELVDEIIIVDTGSEDATKEIAGRFTGLIYDFPWADDFAAARNFSFSKASGDHIMWLDADDVLPEKSLRLLLEKKKSMEPETDVIMLPYQTAFDETGNPVFSYERERILRNCPKSVWVGAVHEVIVPFGRIEHVAAPVRHEKVKAGDGNRNLRIYERLLAENRTLDARQQYYYGRELYAHGRYQEAEQVFSCFLKMPEAWIVNRIEASRLLAFCLYQENREEEALSALLRGLTLDTPRAELCCDIGKHFLDREKYEAAAFWYQAALSLPRPAQAEGFVEEDCHGFLPCIQLCVCYDRMGDWEKAEEYNERAGFWRPQSPYYLHNRNCFAEKRKKAEAGRAALPDAEPFPPALPTS</sequence>
<dbReference type="EMBL" id="DWWS01000068">
    <property type="protein sequence ID" value="HJC25586.1"/>
    <property type="molecule type" value="Genomic_DNA"/>
</dbReference>
<organism evidence="2 3">
    <name type="scientific">Candidatus Eisenbergiella merdavium</name>
    <dbReference type="NCBI Taxonomy" id="2838551"/>
    <lineage>
        <taxon>Bacteria</taxon>
        <taxon>Bacillati</taxon>
        <taxon>Bacillota</taxon>
        <taxon>Clostridia</taxon>
        <taxon>Lachnospirales</taxon>
        <taxon>Lachnospiraceae</taxon>
        <taxon>Eisenbergiella</taxon>
    </lineage>
</organism>
<dbReference type="Proteomes" id="UP000823891">
    <property type="component" value="Unassembled WGS sequence"/>
</dbReference>
<dbReference type="InterPro" id="IPR011990">
    <property type="entry name" value="TPR-like_helical_dom_sf"/>
</dbReference>
<dbReference type="CDD" id="cd02511">
    <property type="entry name" value="Beta4Glucosyltransferase"/>
    <property type="match status" value="1"/>
</dbReference>
<reference evidence="2" key="1">
    <citation type="journal article" date="2021" name="PeerJ">
        <title>Extensive microbial diversity within the chicken gut microbiome revealed by metagenomics and culture.</title>
        <authorList>
            <person name="Gilroy R."/>
            <person name="Ravi A."/>
            <person name="Getino M."/>
            <person name="Pursley I."/>
            <person name="Horton D.L."/>
            <person name="Alikhan N.F."/>
            <person name="Baker D."/>
            <person name="Gharbi K."/>
            <person name="Hall N."/>
            <person name="Watson M."/>
            <person name="Adriaenssens E.M."/>
            <person name="Foster-Nyarko E."/>
            <person name="Jarju S."/>
            <person name="Secka A."/>
            <person name="Antonio M."/>
            <person name="Oren A."/>
            <person name="Chaudhuri R.R."/>
            <person name="La Ragione R."/>
            <person name="Hildebrand F."/>
            <person name="Pallen M.J."/>
        </authorList>
    </citation>
    <scope>NUCLEOTIDE SEQUENCE</scope>
    <source>
        <strain evidence="2">USAMLcec2-132</strain>
    </source>
</reference>
<dbReference type="InterPro" id="IPR029044">
    <property type="entry name" value="Nucleotide-diphossugar_trans"/>
</dbReference>
<dbReference type="SUPFAM" id="SSF48452">
    <property type="entry name" value="TPR-like"/>
    <property type="match status" value="1"/>
</dbReference>
<dbReference type="InterPro" id="IPR001173">
    <property type="entry name" value="Glyco_trans_2-like"/>
</dbReference>
<evidence type="ECO:0000313" key="3">
    <source>
        <dbReference type="Proteomes" id="UP000823891"/>
    </source>
</evidence>
<name>A0A9D2NHG9_9FIRM</name>